<proteinExistence type="predicted"/>
<feature type="non-terminal residue" evidence="1">
    <location>
        <position position="1"/>
    </location>
</feature>
<accession>A0A1Y1YM14</accession>
<dbReference type="Proteomes" id="UP000193144">
    <property type="component" value="Unassembled WGS sequence"/>
</dbReference>
<gene>
    <name evidence="1" type="ORF">BCR34DRAFT_495757</name>
</gene>
<dbReference type="EMBL" id="MCFA01000207">
    <property type="protein sequence ID" value="ORX98883.1"/>
    <property type="molecule type" value="Genomic_DNA"/>
</dbReference>
<protein>
    <recommendedName>
        <fullName evidence="3">Tc1-like transposase DDE domain-containing protein</fullName>
    </recommendedName>
</protein>
<reference evidence="1 2" key="1">
    <citation type="submission" date="2016-07" db="EMBL/GenBank/DDBJ databases">
        <title>Pervasive Adenine N6-methylation of Active Genes in Fungi.</title>
        <authorList>
            <consortium name="DOE Joint Genome Institute"/>
            <person name="Mondo S.J."/>
            <person name="Dannebaum R.O."/>
            <person name="Kuo R.C."/>
            <person name="Labutti K."/>
            <person name="Haridas S."/>
            <person name="Kuo A."/>
            <person name="Salamov A."/>
            <person name="Ahrendt S.R."/>
            <person name="Lipzen A."/>
            <person name="Sullivan W."/>
            <person name="Andreopoulos W.B."/>
            <person name="Clum A."/>
            <person name="Lindquist E."/>
            <person name="Daum C."/>
            <person name="Ramamoorthy G.K."/>
            <person name="Gryganskyi A."/>
            <person name="Culley D."/>
            <person name="Magnuson J.K."/>
            <person name="James T.Y."/>
            <person name="O'Malley M.A."/>
            <person name="Stajich J.E."/>
            <person name="Spatafora J.W."/>
            <person name="Visel A."/>
            <person name="Grigoriev I.V."/>
        </authorList>
    </citation>
    <scope>NUCLEOTIDE SEQUENCE [LARGE SCALE GENOMIC DNA]</scope>
    <source>
        <strain evidence="1 2">CBS 115471</strain>
    </source>
</reference>
<organism evidence="1 2">
    <name type="scientific">Clohesyomyces aquaticus</name>
    <dbReference type="NCBI Taxonomy" id="1231657"/>
    <lineage>
        <taxon>Eukaryota</taxon>
        <taxon>Fungi</taxon>
        <taxon>Dikarya</taxon>
        <taxon>Ascomycota</taxon>
        <taxon>Pezizomycotina</taxon>
        <taxon>Dothideomycetes</taxon>
        <taxon>Pleosporomycetidae</taxon>
        <taxon>Pleosporales</taxon>
        <taxon>Lindgomycetaceae</taxon>
        <taxon>Clohesyomyces</taxon>
    </lineage>
</organism>
<comment type="caution">
    <text evidence="1">The sequence shown here is derived from an EMBL/GenBank/DDBJ whole genome shotgun (WGS) entry which is preliminary data.</text>
</comment>
<evidence type="ECO:0000313" key="1">
    <source>
        <dbReference type="EMBL" id="ORX98883.1"/>
    </source>
</evidence>
<evidence type="ECO:0008006" key="3">
    <source>
        <dbReference type="Google" id="ProtNLM"/>
    </source>
</evidence>
<keyword evidence="2" id="KW-1185">Reference proteome</keyword>
<name>A0A1Y1YM14_9PLEO</name>
<dbReference type="AlphaFoldDB" id="A0A1Y1YM14"/>
<sequence>PIVIVLNNVSIHVNKEVTRVIEQASLLVRFLLLYLLDFNSIKLTFAILKS</sequence>
<evidence type="ECO:0000313" key="2">
    <source>
        <dbReference type="Proteomes" id="UP000193144"/>
    </source>
</evidence>